<accession>A0A4P9ZKZ6</accession>
<protein>
    <submittedName>
        <fullName evidence="2">Uncharacterized protein</fullName>
    </submittedName>
</protein>
<evidence type="ECO:0000313" key="3">
    <source>
        <dbReference type="Proteomes" id="UP000268162"/>
    </source>
</evidence>
<organism evidence="2 3">
    <name type="scientific">Dimargaris cristalligena</name>
    <dbReference type="NCBI Taxonomy" id="215637"/>
    <lineage>
        <taxon>Eukaryota</taxon>
        <taxon>Fungi</taxon>
        <taxon>Fungi incertae sedis</taxon>
        <taxon>Zoopagomycota</taxon>
        <taxon>Kickxellomycotina</taxon>
        <taxon>Dimargaritomycetes</taxon>
        <taxon>Dimargaritales</taxon>
        <taxon>Dimargaritaceae</taxon>
        <taxon>Dimargaris</taxon>
    </lineage>
</organism>
<reference evidence="3" key="1">
    <citation type="journal article" date="2018" name="Nat. Microbiol.">
        <title>Leveraging single-cell genomics to expand the fungal tree of life.</title>
        <authorList>
            <person name="Ahrendt S.R."/>
            <person name="Quandt C.A."/>
            <person name="Ciobanu D."/>
            <person name="Clum A."/>
            <person name="Salamov A."/>
            <person name="Andreopoulos B."/>
            <person name="Cheng J.F."/>
            <person name="Woyke T."/>
            <person name="Pelin A."/>
            <person name="Henrissat B."/>
            <person name="Reynolds N.K."/>
            <person name="Benny G.L."/>
            <person name="Smith M.E."/>
            <person name="James T.Y."/>
            <person name="Grigoriev I.V."/>
        </authorList>
    </citation>
    <scope>NUCLEOTIDE SEQUENCE [LARGE SCALE GENOMIC DNA]</scope>
    <source>
        <strain evidence="3">RSA 468</strain>
    </source>
</reference>
<feature type="region of interest" description="Disordered" evidence="1">
    <location>
        <begin position="1"/>
        <end position="84"/>
    </location>
</feature>
<dbReference type="AlphaFoldDB" id="A0A4P9ZKZ6"/>
<feature type="region of interest" description="Disordered" evidence="1">
    <location>
        <begin position="163"/>
        <end position="191"/>
    </location>
</feature>
<feature type="compositionally biased region" description="Polar residues" evidence="1">
    <location>
        <begin position="19"/>
        <end position="29"/>
    </location>
</feature>
<name>A0A4P9ZKZ6_9FUNG</name>
<evidence type="ECO:0000256" key="1">
    <source>
        <dbReference type="SAM" id="MobiDB-lite"/>
    </source>
</evidence>
<proteinExistence type="predicted"/>
<sequence>MAESYDHYEQGVPAHPTTLDITPNDTNPSPASPKANPGQQTYLSSGQQRSQTTRDRGSSPHYQSDILRDGNFRAPRASKRSTPAKYTSHFFISESLDKFLKLVEDGKIKFGRDWSSKSELEQFSNDSKAKPTINSIQNATFMVPNSKKFCGVLSELTFSAPPGVQSGPGESAAHEASSHQPSTDTHSPRNSDIRLEDYKKAFRNNLYSKKRAVLNLKGDPFSFEYLLSNFLKRQSKVERNPSLIFSLTWDYTLGQFIIDIFTDVDGYQCDRMSGIRFGEISRR</sequence>
<evidence type="ECO:0000313" key="2">
    <source>
        <dbReference type="EMBL" id="RKP33793.1"/>
    </source>
</evidence>
<feature type="compositionally biased region" description="Polar residues" evidence="1">
    <location>
        <begin position="37"/>
        <end position="51"/>
    </location>
</feature>
<dbReference type="Proteomes" id="UP000268162">
    <property type="component" value="Unassembled WGS sequence"/>
</dbReference>
<dbReference type="EMBL" id="ML003557">
    <property type="protein sequence ID" value="RKP33793.1"/>
    <property type="molecule type" value="Genomic_DNA"/>
</dbReference>
<keyword evidence="3" id="KW-1185">Reference proteome</keyword>
<gene>
    <name evidence="2" type="ORF">BJ085DRAFT_28731</name>
</gene>